<feature type="region of interest" description="Disordered" evidence="1">
    <location>
        <begin position="200"/>
        <end position="220"/>
    </location>
</feature>
<protein>
    <submittedName>
        <fullName evidence="2">Uncharacterized protein</fullName>
    </submittedName>
</protein>
<name>A0A229RUB8_9PSEU</name>
<dbReference type="Proteomes" id="UP000215223">
    <property type="component" value="Unassembled WGS sequence"/>
</dbReference>
<keyword evidence="3" id="KW-1185">Reference proteome</keyword>
<gene>
    <name evidence="2" type="ORF">CFP71_27940</name>
</gene>
<organism evidence="2 3">
    <name type="scientific">Amycolatopsis thailandensis</name>
    <dbReference type="NCBI Taxonomy" id="589330"/>
    <lineage>
        <taxon>Bacteria</taxon>
        <taxon>Bacillati</taxon>
        <taxon>Actinomycetota</taxon>
        <taxon>Actinomycetes</taxon>
        <taxon>Pseudonocardiales</taxon>
        <taxon>Pseudonocardiaceae</taxon>
        <taxon>Amycolatopsis</taxon>
    </lineage>
</organism>
<sequence>MLRVMTDRVPALLADVPGLGDVLASVVTLHREHANLRDRIIAAEDDYLRRIAAAHQAGQVDWKGLISAYEQFRAWSKDNGLGTFRDRWEAHIQYDRSALTRYAGAMPQGPDGMTWTGNTGFDGLDSKSCPQRGMDVAFVLFRGGGTPVFIGFTSQFRLRLKKLATDGLIWDSWLARLCDARQDAVEVRRELVKQYGEPNIAAQRVPTESPDVGHGGSSSG</sequence>
<accession>A0A229RUB8</accession>
<proteinExistence type="predicted"/>
<dbReference type="AlphaFoldDB" id="A0A229RUB8"/>
<evidence type="ECO:0000313" key="3">
    <source>
        <dbReference type="Proteomes" id="UP000215223"/>
    </source>
</evidence>
<comment type="caution">
    <text evidence="2">The sequence shown here is derived from an EMBL/GenBank/DDBJ whole genome shotgun (WGS) entry which is preliminary data.</text>
</comment>
<evidence type="ECO:0000256" key="1">
    <source>
        <dbReference type="SAM" id="MobiDB-lite"/>
    </source>
</evidence>
<dbReference type="EMBL" id="NMQT01000102">
    <property type="protein sequence ID" value="OXM50268.1"/>
    <property type="molecule type" value="Genomic_DNA"/>
</dbReference>
<reference evidence="2 3" key="1">
    <citation type="submission" date="2017-07" db="EMBL/GenBank/DDBJ databases">
        <title>Amycolatopsis thailandensis Genome sequencing and assembly.</title>
        <authorList>
            <person name="Kaur N."/>
            <person name="Mayilraj S."/>
        </authorList>
    </citation>
    <scope>NUCLEOTIDE SEQUENCE [LARGE SCALE GENOMIC DNA]</scope>
    <source>
        <strain evidence="2 3">JCM 16380</strain>
    </source>
</reference>
<evidence type="ECO:0000313" key="2">
    <source>
        <dbReference type="EMBL" id="OXM50268.1"/>
    </source>
</evidence>